<evidence type="ECO:0000256" key="6">
    <source>
        <dbReference type="ARBA" id="ARBA00022842"/>
    </source>
</evidence>
<dbReference type="PANTHER" id="PTHR21342">
    <property type="entry name" value="PHOSPHOPANTETHEINE ADENYLYLTRANSFERASE"/>
    <property type="match status" value="1"/>
</dbReference>
<dbReference type="PANTHER" id="PTHR21342:SF1">
    <property type="entry name" value="PHOSPHOPANTETHEINE ADENYLYLTRANSFERASE"/>
    <property type="match status" value="1"/>
</dbReference>
<dbReference type="NCBIfam" id="TIGR01510">
    <property type="entry name" value="coaD_prev_kdtB"/>
    <property type="match status" value="1"/>
</dbReference>
<comment type="pathway">
    <text evidence="9">Cofactor biosynthesis; coenzyme A biosynthesis; CoA from (R)-pantothenate: step 4/5.</text>
</comment>
<evidence type="ECO:0000256" key="8">
    <source>
        <dbReference type="ARBA" id="ARBA00029346"/>
    </source>
</evidence>
<comment type="subcellular location">
    <subcellularLocation>
        <location evidence="9">Cytoplasm</location>
    </subcellularLocation>
</comment>
<evidence type="ECO:0000256" key="9">
    <source>
        <dbReference type="HAMAP-Rule" id="MF_00151"/>
    </source>
</evidence>
<keyword evidence="2 9" id="KW-0808">Transferase</keyword>
<feature type="binding site" evidence="9">
    <location>
        <position position="99"/>
    </location>
    <ligand>
        <name>ATP</name>
        <dbReference type="ChEBI" id="CHEBI:30616"/>
    </ligand>
</feature>
<comment type="caution">
    <text evidence="11">The sequence shown here is derived from an EMBL/GenBank/DDBJ whole genome shotgun (WGS) entry which is preliminary data.</text>
</comment>
<dbReference type="CDD" id="cd02163">
    <property type="entry name" value="PPAT"/>
    <property type="match status" value="1"/>
</dbReference>
<evidence type="ECO:0000256" key="5">
    <source>
        <dbReference type="ARBA" id="ARBA00022840"/>
    </source>
</evidence>
<feature type="binding site" evidence="9">
    <location>
        <position position="10"/>
    </location>
    <ligand>
        <name>substrate</name>
    </ligand>
</feature>
<sequence>MMTLAIFPGSFDPITLGHLDVIERASKVFSEVRVLLVHNSKKQTLFSLDKRIELIKESVRHIQGVTVDSYEGLTVQYVVEQNGHAMIRGLRGAKDFEYEMQVAAVNRKFAPNVETFFLATSGELAFISSTIVKEAAKYKQPLKELVPQAVENALRLSY</sequence>
<dbReference type="EMBL" id="JAMQJY010000001">
    <property type="protein sequence ID" value="MCM2674840.1"/>
    <property type="molecule type" value="Genomic_DNA"/>
</dbReference>
<evidence type="ECO:0000256" key="3">
    <source>
        <dbReference type="ARBA" id="ARBA00022695"/>
    </source>
</evidence>
<feature type="binding site" evidence="9">
    <location>
        <position position="18"/>
    </location>
    <ligand>
        <name>ATP</name>
        <dbReference type="ChEBI" id="CHEBI:30616"/>
    </ligand>
</feature>
<comment type="subunit">
    <text evidence="9">Homohexamer.</text>
</comment>
<comment type="catalytic activity">
    <reaction evidence="8 9">
        <text>(R)-4'-phosphopantetheine + ATP + H(+) = 3'-dephospho-CoA + diphosphate</text>
        <dbReference type="Rhea" id="RHEA:19801"/>
        <dbReference type="ChEBI" id="CHEBI:15378"/>
        <dbReference type="ChEBI" id="CHEBI:30616"/>
        <dbReference type="ChEBI" id="CHEBI:33019"/>
        <dbReference type="ChEBI" id="CHEBI:57328"/>
        <dbReference type="ChEBI" id="CHEBI:61723"/>
        <dbReference type="EC" id="2.7.7.3"/>
    </reaction>
</comment>
<evidence type="ECO:0000256" key="7">
    <source>
        <dbReference type="ARBA" id="ARBA00022993"/>
    </source>
</evidence>
<gene>
    <name evidence="9 11" type="primary">coaD</name>
    <name evidence="11" type="ORF">NDM98_04515</name>
</gene>
<keyword evidence="6 9" id="KW-0460">Magnesium</keyword>
<evidence type="ECO:0000259" key="10">
    <source>
        <dbReference type="Pfam" id="PF01467"/>
    </source>
</evidence>
<keyword evidence="5 9" id="KW-0067">ATP-binding</keyword>
<evidence type="ECO:0000313" key="12">
    <source>
        <dbReference type="Proteomes" id="UP001203665"/>
    </source>
</evidence>
<keyword evidence="4 9" id="KW-0547">Nucleotide-binding</keyword>
<accession>A0ABT0XG14</accession>
<dbReference type="Pfam" id="PF01467">
    <property type="entry name" value="CTP_transf_like"/>
    <property type="match status" value="1"/>
</dbReference>
<dbReference type="EC" id="2.7.7.3" evidence="9"/>
<protein>
    <recommendedName>
        <fullName evidence="9">Phosphopantetheine adenylyltransferase</fullName>
        <ecNumber evidence="9">2.7.7.3</ecNumber>
    </recommendedName>
    <alternativeName>
        <fullName evidence="9">Dephospho-CoA pyrophosphorylase</fullName>
    </alternativeName>
    <alternativeName>
        <fullName evidence="9">Pantetheine-phosphate adenylyltransferase</fullName>
        <shortName evidence="9">PPAT</shortName>
    </alternativeName>
</protein>
<name>A0ABT0XG14_9BACI</name>
<feature type="binding site" evidence="9">
    <location>
        <position position="42"/>
    </location>
    <ligand>
        <name>substrate</name>
    </ligand>
</feature>
<feature type="site" description="Transition state stabilizer" evidence="9">
    <location>
        <position position="18"/>
    </location>
</feature>
<feature type="binding site" evidence="9">
    <location>
        <position position="74"/>
    </location>
    <ligand>
        <name>substrate</name>
    </ligand>
</feature>
<keyword evidence="1 9" id="KW-0963">Cytoplasm</keyword>
<keyword evidence="12" id="KW-1185">Reference proteome</keyword>
<feature type="binding site" evidence="9">
    <location>
        <position position="88"/>
    </location>
    <ligand>
        <name>substrate</name>
    </ligand>
</feature>
<evidence type="ECO:0000256" key="2">
    <source>
        <dbReference type="ARBA" id="ARBA00022679"/>
    </source>
</evidence>
<dbReference type="Proteomes" id="UP001203665">
    <property type="component" value="Unassembled WGS sequence"/>
</dbReference>
<dbReference type="NCBIfam" id="TIGR00125">
    <property type="entry name" value="cyt_tran_rel"/>
    <property type="match status" value="1"/>
</dbReference>
<dbReference type="InterPro" id="IPR014729">
    <property type="entry name" value="Rossmann-like_a/b/a_fold"/>
</dbReference>
<organism evidence="11 12">
    <name type="scientific">Alkalicoccobacillus plakortidis</name>
    <dbReference type="NCBI Taxonomy" id="444060"/>
    <lineage>
        <taxon>Bacteria</taxon>
        <taxon>Bacillati</taxon>
        <taxon>Bacillota</taxon>
        <taxon>Bacilli</taxon>
        <taxon>Bacillales</taxon>
        <taxon>Bacillaceae</taxon>
        <taxon>Alkalicoccobacillus</taxon>
    </lineage>
</organism>
<comment type="similarity">
    <text evidence="9">Belongs to the bacterial CoaD family.</text>
</comment>
<feature type="binding site" evidence="9">
    <location>
        <begin position="89"/>
        <end position="91"/>
    </location>
    <ligand>
        <name>ATP</name>
        <dbReference type="ChEBI" id="CHEBI:30616"/>
    </ligand>
</feature>
<proteinExistence type="inferred from homology"/>
<comment type="function">
    <text evidence="9">Reversibly transfers an adenylyl group from ATP to 4'-phosphopantetheine, yielding dephospho-CoA (dPCoA) and pyrophosphate.</text>
</comment>
<evidence type="ECO:0000256" key="1">
    <source>
        <dbReference type="ARBA" id="ARBA00022490"/>
    </source>
</evidence>
<feature type="domain" description="Cytidyltransferase-like" evidence="10">
    <location>
        <begin position="6"/>
        <end position="134"/>
    </location>
</feature>
<dbReference type="SUPFAM" id="SSF52374">
    <property type="entry name" value="Nucleotidylyl transferase"/>
    <property type="match status" value="1"/>
</dbReference>
<dbReference type="HAMAP" id="MF_00151">
    <property type="entry name" value="PPAT_bact"/>
    <property type="match status" value="1"/>
</dbReference>
<keyword evidence="7 9" id="KW-0173">Coenzyme A biosynthesis</keyword>
<keyword evidence="3 9" id="KW-0548">Nucleotidyltransferase</keyword>
<dbReference type="InterPro" id="IPR004821">
    <property type="entry name" value="Cyt_trans-like"/>
</dbReference>
<reference evidence="11" key="1">
    <citation type="submission" date="2022-06" db="EMBL/GenBank/DDBJ databases">
        <title>Alkalicoccobacillus porphyridii sp. nov., isolated from a marine red alga, Porphyridium purpureum and reclassification of Shouchella plakortidis and Shouchella gibsonii as Alkalicoccobacillus plakortidis comb. nov. and Alkalicoccobacillus gibsonii comb. nov.</title>
        <authorList>
            <person name="Kim K.H."/>
            <person name="Lee J.K."/>
            <person name="Han D.M."/>
            <person name="Baek J.H."/>
            <person name="Jeon C.O."/>
        </authorList>
    </citation>
    <scope>NUCLEOTIDE SEQUENCE</scope>
    <source>
        <strain evidence="11">DSM 19153</strain>
    </source>
</reference>
<evidence type="ECO:0000313" key="11">
    <source>
        <dbReference type="EMBL" id="MCM2674840.1"/>
    </source>
</evidence>
<dbReference type="Gene3D" id="3.40.50.620">
    <property type="entry name" value="HUPs"/>
    <property type="match status" value="1"/>
</dbReference>
<dbReference type="PRINTS" id="PR01020">
    <property type="entry name" value="LPSBIOSNTHSS"/>
</dbReference>
<feature type="binding site" evidence="9">
    <location>
        <begin position="124"/>
        <end position="130"/>
    </location>
    <ligand>
        <name>ATP</name>
        <dbReference type="ChEBI" id="CHEBI:30616"/>
    </ligand>
</feature>
<dbReference type="GO" id="GO:0004595">
    <property type="term" value="F:pantetheine-phosphate adenylyltransferase activity"/>
    <property type="evidence" value="ECO:0007669"/>
    <property type="project" value="UniProtKB-EC"/>
</dbReference>
<comment type="cofactor">
    <cofactor evidence="9">
        <name>Mg(2+)</name>
        <dbReference type="ChEBI" id="CHEBI:18420"/>
    </cofactor>
</comment>
<dbReference type="InterPro" id="IPR001980">
    <property type="entry name" value="PPAT"/>
</dbReference>
<feature type="binding site" evidence="9">
    <location>
        <begin position="10"/>
        <end position="11"/>
    </location>
    <ligand>
        <name>ATP</name>
        <dbReference type="ChEBI" id="CHEBI:30616"/>
    </ligand>
</feature>
<evidence type="ECO:0000256" key="4">
    <source>
        <dbReference type="ARBA" id="ARBA00022741"/>
    </source>
</evidence>